<comment type="caution">
    <text evidence="1">The sequence shown here is derived from an EMBL/GenBank/DDBJ whole genome shotgun (WGS) entry which is preliminary data.</text>
</comment>
<reference evidence="1 2" key="1">
    <citation type="journal article" date="2017" name="MBio">
        <title>Type VI secretion-mediated competition in the bee gut microbiome.</title>
        <authorList>
            <person name="Steele M.I."/>
            <person name="Kwong W.K."/>
            <person name="Powell J.E."/>
            <person name="Whiteley M."/>
            <person name="Moran N.A."/>
        </authorList>
    </citation>
    <scope>NUCLEOTIDE SEQUENCE [LARGE SCALE GENOMIC DNA]</scope>
    <source>
        <strain evidence="1 2">PEB0171</strain>
    </source>
</reference>
<name>A0A2N9Y3P3_9NEIS</name>
<dbReference type="Gene3D" id="3.30.2310.20">
    <property type="entry name" value="RelE-like"/>
    <property type="match status" value="1"/>
</dbReference>
<gene>
    <name evidence="1" type="ORF">BHC47_06205</name>
</gene>
<evidence type="ECO:0000313" key="1">
    <source>
        <dbReference type="EMBL" id="PIT62080.1"/>
    </source>
</evidence>
<organism evidence="1 2">
    <name type="scientific">Snodgrassella alvi</name>
    <dbReference type="NCBI Taxonomy" id="1196083"/>
    <lineage>
        <taxon>Bacteria</taxon>
        <taxon>Pseudomonadati</taxon>
        <taxon>Pseudomonadota</taxon>
        <taxon>Betaproteobacteria</taxon>
        <taxon>Neisseriales</taxon>
        <taxon>Neisseriaceae</taxon>
        <taxon>Snodgrassella</taxon>
    </lineage>
</organism>
<dbReference type="AlphaFoldDB" id="A0A2N9Y3P3"/>
<evidence type="ECO:0000313" key="2">
    <source>
        <dbReference type="Proteomes" id="UP000231094"/>
    </source>
</evidence>
<dbReference type="Proteomes" id="UP000231094">
    <property type="component" value="Unassembled WGS sequence"/>
</dbReference>
<dbReference type="Pfam" id="PF05015">
    <property type="entry name" value="HigB-like_toxin"/>
    <property type="match status" value="1"/>
</dbReference>
<dbReference type="RefSeq" id="WP_100117072.1">
    <property type="nucleotide sequence ID" value="NZ_MEIV01000053.1"/>
</dbReference>
<dbReference type="SUPFAM" id="SSF143011">
    <property type="entry name" value="RelE-like"/>
    <property type="match status" value="1"/>
</dbReference>
<dbReference type="InterPro" id="IPR035093">
    <property type="entry name" value="RelE/ParE_toxin_dom_sf"/>
</dbReference>
<dbReference type="PANTHER" id="PTHR40266:SF2">
    <property type="entry name" value="TOXIN HIGB-1"/>
    <property type="match status" value="1"/>
</dbReference>
<sequence>MIKNFKHKGLEQFYLRGNKAGIKAAHSAKLKLLLTALNAATQPQDMNAPSWKLHQLKGNLQGHWAVTVNGNWRLTFKFDGNDAEIVDYQDYH</sequence>
<dbReference type="InterPro" id="IPR007711">
    <property type="entry name" value="HigB-1"/>
</dbReference>
<dbReference type="PANTHER" id="PTHR40266">
    <property type="entry name" value="TOXIN HIGB-1"/>
    <property type="match status" value="1"/>
</dbReference>
<dbReference type="EMBL" id="MEIV01000053">
    <property type="protein sequence ID" value="PIT62080.1"/>
    <property type="molecule type" value="Genomic_DNA"/>
</dbReference>
<accession>A0A2N9Y3P3</accession>
<protein>
    <submittedName>
        <fullName evidence="1">Killer protein</fullName>
    </submittedName>
</protein>
<proteinExistence type="predicted"/>